<dbReference type="EMBL" id="QPID01000002">
    <property type="protein sequence ID" value="RCU51750.1"/>
    <property type="molecule type" value="Genomic_DNA"/>
</dbReference>
<proteinExistence type="predicted"/>
<name>A0A368NNS0_9GAMM</name>
<dbReference type="Proteomes" id="UP000252558">
    <property type="component" value="Unassembled WGS sequence"/>
</dbReference>
<evidence type="ECO:0000313" key="1">
    <source>
        <dbReference type="EMBL" id="RCU51750.1"/>
    </source>
</evidence>
<gene>
    <name evidence="1" type="ORF">DU002_04575</name>
</gene>
<dbReference type="AlphaFoldDB" id="A0A368NNS0"/>
<organism evidence="1 2">
    <name type="scientific">Corallincola holothuriorum</name>
    <dbReference type="NCBI Taxonomy" id="2282215"/>
    <lineage>
        <taxon>Bacteria</taxon>
        <taxon>Pseudomonadati</taxon>
        <taxon>Pseudomonadota</taxon>
        <taxon>Gammaproteobacteria</taxon>
        <taxon>Alteromonadales</taxon>
        <taxon>Psychromonadaceae</taxon>
        <taxon>Corallincola</taxon>
    </lineage>
</organism>
<reference evidence="1 2" key="1">
    <citation type="submission" date="2018-07" db="EMBL/GenBank/DDBJ databases">
        <title>Corallincola holothuriorum sp. nov., a new facultative anaerobe isolated from sea cucumber Apostichopus japonicus.</title>
        <authorList>
            <person name="Xia H."/>
        </authorList>
    </citation>
    <scope>NUCLEOTIDE SEQUENCE [LARGE SCALE GENOMIC DNA]</scope>
    <source>
        <strain evidence="1 2">C4</strain>
    </source>
</reference>
<accession>A0A368NNS0</accession>
<sequence length="75" mass="8293">MVLVTALASWLIAAGQRNVWCFVRQIALMLKFFYVAAANESLLYGYGMVALIDKLTVTILTLTIPPKQIGNTCQD</sequence>
<keyword evidence="2" id="KW-1185">Reference proteome</keyword>
<protein>
    <submittedName>
        <fullName evidence="1">Uncharacterized protein</fullName>
    </submittedName>
</protein>
<evidence type="ECO:0000313" key="2">
    <source>
        <dbReference type="Proteomes" id="UP000252558"/>
    </source>
</evidence>
<comment type="caution">
    <text evidence="1">The sequence shown here is derived from an EMBL/GenBank/DDBJ whole genome shotgun (WGS) entry which is preliminary data.</text>
</comment>